<comment type="caution">
    <text evidence="6">The sequence shown here is derived from an EMBL/GenBank/DDBJ whole genome shotgun (WGS) entry which is preliminary data.</text>
</comment>
<dbReference type="GO" id="GO:0008714">
    <property type="term" value="F:AMP nucleosidase activity"/>
    <property type="evidence" value="ECO:0007669"/>
    <property type="project" value="UniProtKB-EC"/>
</dbReference>
<evidence type="ECO:0000256" key="1">
    <source>
        <dbReference type="ARBA" id="ARBA00000274"/>
    </source>
</evidence>
<dbReference type="InterPro" id="IPR021826">
    <property type="entry name" value="PpnN_C"/>
</dbReference>
<dbReference type="InterPro" id="IPR027820">
    <property type="entry name" value="PpnN_N"/>
</dbReference>
<feature type="domain" description="Pyrimidine/purine nucleotide 5'-monophosphate nucleosidase C-terminal" evidence="4">
    <location>
        <begin position="335"/>
        <end position="455"/>
    </location>
</feature>
<proteinExistence type="predicted"/>
<dbReference type="SUPFAM" id="SSF102405">
    <property type="entry name" value="MCP/YpsA-like"/>
    <property type="match status" value="1"/>
</dbReference>
<reference evidence="6 7" key="1">
    <citation type="submission" date="2019-03" db="EMBL/GenBank/DDBJ databases">
        <title>Genomic Encyclopedia of Type Strains, Phase IV (KMG-IV): sequencing the most valuable type-strain genomes for metagenomic binning, comparative biology and taxonomic classification.</title>
        <authorList>
            <person name="Goeker M."/>
        </authorList>
    </citation>
    <scope>NUCLEOTIDE SEQUENCE [LARGE SCALE GENOMIC DNA]</scope>
    <source>
        <strain evidence="6 7">DSM 7445</strain>
    </source>
</reference>
<evidence type="ECO:0000256" key="2">
    <source>
        <dbReference type="ARBA" id="ARBA00011985"/>
    </source>
</evidence>
<comment type="catalytic activity">
    <reaction evidence="1">
        <text>AMP + H2O = D-ribose 5-phosphate + adenine</text>
        <dbReference type="Rhea" id="RHEA:20129"/>
        <dbReference type="ChEBI" id="CHEBI:15377"/>
        <dbReference type="ChEBI" id="CHEBI:16708"/>
        <dbReference type="ChEBI" id="CHEBI:78346"/>
        <dbReference type="ChEBI" id="CHEBI:456215"/>
        <dbReference type="EC" id="3.2.2.4"/>
    </reaction>
</comment>
<gene>
    <name evidence="6" type="ORF">EDC30_102262</name>
</gene>
<evidence type="ECO:0000256" key="3">
    <source>
        <dbReference type="ARBA" id="ARBA00031983"/>
    </source>
</evidence>
<evidence type="ECO:0000313" key="7">
    <source>
        <dbReference type="Proteomes" id="UP000295382"/>
    </source>
</evidence>
<dbReference type="InterPro" id="IPR052341">
    <property type="entry name" value="LOG_family_nucleotidases"/>
</dbReference>
<protein>
    <recommendedName>
        <fullName evidence="3">AMP nucleosidase</fullName>
        <ecNumber evidence="2">3.2.2.4</ecNumber>
    </recommendedName>
    <alternativeName>
        <fullName evidence="3">AMP nucleosidase</fullName>
    </alternativeName>
</protein>
<evidence type="ECO:0000259" key="4">
    <source>
        <dbReference type="Pfam" id="PF11892"/>
    </source>
</evidence>
<dbReference type="EMBL" id="SLZQ01000002">
    <property type="protein sequence ID" value="TCS38523.1"/>
    <property type="molecule type" value="Genomic_DNA"/>
</dbReference>
<dbReference type="Proteomes" id="UP000295382">
    <property type="component" value="Unassembled WGS sequence"/>
</dbReference>
<dbReference type="Gene3D" id="3.30.1850.10">
    <property type="entry name" value="MoCo carrier protein-like"/>
    <property type="match status" value="1"/>
</dbReference>
<dbReference type="OrthoDB" id="9801098at2"/>
<accession>A0A4R3I0L7</accession>
<dbReference type="GO" id="GO:0005829">
    <property type="term" value="C:cytosol"/>
    <property type="evidence" value="ECO:0007669"/>
    <property type="project" value="TreeGrafter"/>
</dbReference>
<dbReference type="InterPro" id="IPR037153">
    <property type="entry name" value="PpnN-like_sf"/>
</dbReference>
<dbReference type="EC" id="3.2.2.4" evidence="2"/>
<dbReference type="Pfam" id="PF03641">
    <property type="entry name" value="Lysine_decarbox"/>
    <property type="match status" value="1"/>
</dbReference>
<dbReference type="Pfam" id="PF14793">
    <property type="entry name" value="DUF4478"/>
    <property type="match status" value="1"/>
</dbReference>
<dbReference type="InterPro" id="IPR049788">
    <property type="entry name" value="PpnN"/>
</dbReference>
<evidence type="ECO:0000259" key="5">
    <source>
        <dbReference type="Pfam" id="PF14793"/>
    </source>
</evidence>
<organism evidence="6 7">
    <name type="scientific">Paucimonas lemoignei</name>
    <name type="common">Pseudomonas lemoignei</name>
    <dbReference type="NCBI Taxonomy" id="29443"/>
    <lineage>
        <taxon>Bacteria</taxon>
        <taxon>Pseudomonadati</taxon>
        <taxon>Pseudomonadota</taxon>
        <taxon>Betaproteobacteria</taxon>
        <taxon>Burkholderiales</taxon>
        <taxon>Burkholderiaceae</taxon>
        <taxon>Paucimonas</taxon>
    </lineage>
</organism>
<keyword evidence="7" id="KW-1185">Reference proteome</keyword>
<dbReference type="RefSeq" id="WP_132257594.1">
    <property type="nucleotide sequence ID" value="NZ_SLZQ01000002.1"/>
</dbReference>
<evidence type="ECO:0000313" key="6">
    <source>
        <dbReference type="EMBL" id="TCS38523.1"/>
    </source>
</evidence>
<dbReference type="NCBIfam" id="NF038390">
    <property type="entry name" value="Nsidase_PpnN"/>
    <property type="match status" value="1"/>
</dbReference>
<sequence length="456" mass="50885">MNYDVIDTQIAPEGQLEVLSKAEVAKLRDNSQGGLYNLFRNCSLAVLNSGNAMDDGKELLERFKSFEISIIQRERGIKLDIKGAPASAFVDGQMIKGIREQLFAVLRDVIFVSNEIQDDPRFDLSTTEGTTDAVFHILRNANVLKPLISPNLVVCWGGHSISRTEYEYTKKVGYQLGLRAMDVCTGCGPGAMKGPMKGATIGHAKQRISGGRYLGITEPGIIAAEAPNPIVNDLVILPDIEKRLEAFVRLGHGIVVFPGGAGTAEEILYLLGILLHPDNAELPFPLVFTGPHSAAPYFEQIDRFISDTLGSEARQRYQVIIDDPVEVARQMQAGIKRVREYRKEKADAYYFNWRLRIDREFQKPFLPTHENMRNLKLQRQQATHLLAANLRRAFSGVVAGNVKEQGILAIEKHGPFEIHGDPDIMASMDALLTSFVDQHRMKLPGKKYIPCYRIIK</sequence>
<dbReference type="Gene3D" id="3.40.50.450">
    <property type="match status" value="1"/>
</dbReference>
<name>A0A4R3I0L7_PAULE</name>
<dbReference type="InterPro" id="IPR031100">
    <property type="entry name" value="LOG_fam"/>
</dbReference>
<dbReference type="PANTHER" id="PTHR43393">
    <property type="entry name" value="CYTOKININ RIBOSIDE 5'-MONOPHOSPHATE PHOSPHORIBOHYDROLASE"/>
    <property type="match status" value="1"/>
</dbReference>
<feature type="domain" description="Pyrimidine/purine nucleotide 5'-monophosphate nucleosidase N-terminal" evidence="5">
    <location>
        <begin position="9"/>
        <end position="116"/>
    </location>
</feature>
<dbReference type="PANTHER" id="PTHR43393:SF1">
    <property type="entry name" value="PYRIMIDINE_PURINE NUCLEOTIDE 5'-MONOPHOSPHATE NUCLEOSIDASE"/>
    <property type="match status" value="1"/>
</dbReference>
<dbReference type="Pfam" id="PF11892">
    <property type="entry name" value="PpnN_C"/>
    <property type="match status" value="1"/>
</dbReference>
<dbReference type="AlphaFoldDB" id="A0A4R3I0L7"/>